<keyword evidence="9" id="KW-1185">Reference proteome</keyword>
<name>A0AAW2ZB00_9EUKA</name>
<dbReference type="Pfam" id="PF07690">
    <property type="entry name" value="MFS_1"/>
    <property type="match status" value="1"/>
</dbReference>
<feature type="transmembrane region" description="Helical" evidence="6">
    <location>
        <begin position="151"/>
        <end position="170"/>
    </location>
</feature>
<dbReference type="EMBL" id="JAOPGA020001174">
    <property type="protein sequence ID" value="KAL0485857.1"/>
    <property type="molecule type" value="Genomic_DNA"/>
</dbReference>
<evidence type="ECO:0000259" key="7">
    <source>
        <dbReference type="PROSITE" id="PS50850"/>
    </source>
</evidence>
<feature type="transmembrane region" description="Helical" evidence="6">
    <location>
        <begin position="437"/>
        <end position="455"/>
    </location>
</feature>
<evidence type="ECO:0000256" key="3">
    <source>
        <dbReference type="ARBA" id="ARBA00022989"/>
    </source>
</evidence>
<dbReference type="GO" id="GO:0016020">
    <property type="term" value="C:membrane"/>
    <property type="evidence" value="ECO:0007669"/>
    <property type="project" value="UniProtKB-SubCell"/>
</dbReference>
<feature type="transmembrane region" description="Helical" evidence="6">
    <location>
        <begin position="209"/>
        <end position="232"/>
    </location>
</feature>
<dbReference type="InterPro" id="IPR036259">
    <property type="entry name" value="MFS_trans_sf"/>
</dbReference>
<feature type="transmembrane region" description="Helical" evidence="6">
    <location>
        <begin position="467"/>
        <end position="490"/>
    </location>
</feature>
<feature type="transmembrane region" description="Helical" evidence="6">
    <location>
        <begin position="81"/>
        <end position="100"/>
    </location>
</feature>
<dbReference type="SUPFAM" id="SSF103473">
    <property type="entry name" value="MFS general substrate transporter"/>
    <property type="match status" value="1"/>
</dbReference>
<comment type="caution">
    <text evidence="8">The sequence shown here is derived from an EMBL/GenBank/DDBJ whole genome shotgun (WGS) entry which is preliminary data.</text>
</comment>
<sequence>MGVVENSEGFAPISPSTVSDTRSGTTSMASPYESDVHLPLQKPYTLQGADTPIEGPNSRSSTIDEFEVTPQEPRFPKRKMIAQLSLCWMFVFYGALWSMLGPTLSLFSSRTGSDIQMLGYLFTIRGLGNVIGGLLGGKLMDRFNGQIGRKIYIIISVAVLAGGVMTSTLFEQFAMAIILNGIAGVAAGFMNVFSNTLVGYLWGDRVGIFLQMLHFCFGVGSVTSPLIVTFVTDKMGVGVNSNRWDALTVCYIITSSLAIPTILFFLFSPALDASRIITQEEKEKMEKRSKDTRSPWIKFKEQLTRQTIIKYIGVVMVALALFVYSEGVFAGLLYTYVTKKGLTDEIGAGLLNSLFWLTFTIGRLCAIFISAKVKSVYMIIIDLCGLLFAITAAVIFHDNLNIFSICVGVLGVSYASMFPATMSLIKSYMGYDLTGTMTSLIILGSSMGNMINPVIITSTMSKFGAIGLLWCTLILLSISFIFYFVIFAFFGKRDSVKEVTVSAVATPVELIEEVV</sequence>
<feature type="domain" description="Major facilitator superfamily (MFS) profile" evidence="7">
    <location>
        <begin position="82"/>
        <end position="495"/>
    </location>
</feature>
<keyword evidence="4 6" id="KW-0472">Membrane</keyword>
<feature type="transmembrane region" description="Helical" evidence="6">
    <location>
        <begin position="308"/>
        <end position="334"/>
    </location>
</feature>
<gene>
    <name evidence="8" type="ORF">AKO1_002118</name>
</gene>
<evidence type="ECO:0000313" key="8">
    <source>
        <dbReference type="EMBL" id="KAL0485857.1"/>
    </source>
</evidence>
<feature type="transmembrane region" description="Helical" evidence="6">
    <location>
        <begin position="120"/>
        <end position="139"/>
    </location>
</feature>
<keyword evidence="3 6" id="KW-1133">Transmembrane helix</keyword>
<dbReference type="InterPro" id="IPR011701">
    <property type="entry name" value="MFS"/>
</dbReference>
<feature type="compositionally biased region" description="Polar residues" evidence="5">
    <location>
        <begin position="14"/>
        <end position="29"/>
    </location>
</feature>
<dbReference type="InterPro" id="IPR020846">
    <property type="entry name" value="MFS_dom"/>
</dbReference>
<feature type="region of interest" description="Disordered" evidence="5">
    <location>
        <begin position="1"/>
        <end position="36"/>
    </location>
</feature>
<dbReference type="PROSITE" id="PS50850">
    <property type="entry name" value="MFS"/>
    <property type="match status" value="1"/>
</dbReference>
<feature type="transmembrane region" description="Helical" evidence="6">
    <location>
        <begin position="376"/>
        <end position="396"/>
    </location>
</feature>
<organism evidence="8 9">
    <name type="scientific">Acrasis kona</name>
    <dbReference type="NCBI Taxonomy" id="1008807"/>
    <lineage>
        <taxon>Eukaryota</taxon>
        <taxon>Discoba</taxon>
        <taxon>Heterolobosea</taxon>
        <taxon>Tetramitia</taxon>
        <taxon>Eutetramitia</taxon>
        <taxon>Acrasidae</taxon>
        <taxon>Acrasis</taxon>
    </lineage>
</organism>
<evidence type="ECO:0000256" key="6">
    <source>
        <dbReference type="SAM" id="Phobius"/>
    </source>
</evidence>
<dbReference type="PANTHER" id="PTHR23121:SF9">
    <property type="entry name" value="SODIUM-DEPENDENT GLUCOSE TRANSPORTER 1"/>
    <property type="match status" value="1"/>
</dbReference>
<evidence type="ECO:0000256" key="4">
    <source>
        <dbReference type="ARBA" id="ARBA00023136"/>
    </source>
</evidence>
<dbReference type="Proteomes" id="UP001431209">
    <property type="component" value="Unassembled WGS sequence"/>
</dbReference>
<protein>
    <submittedName>
        <fullName evidence="8">Major facilitator superfamily domain-containing protein</fullName>
    </submittedName>
</protein>
<reference evidence="8 9" key="1">
    <citation type="submission" date="2024-03" db="EMBL/GenBank/DDBJ databases">
        <title>The Acrasis kona genome and developmental transcriptomes reveal deep origins of eukaryotic multicellular pathways.</title>
        <authorList>
            <person name="Sheikh S."/>
            <person name="Fu C.-J."/>
            <person name="Brown M.W."/>
            <person name="Baldauf S.L."/>
        </authorList>
    </citation>
    <scope>NUCLEOTIDE SEQUENCE [LARGE SCALE GENOMIC DNA]</scope>
    <source>
        <strain evidence="8 9">ATCC MYA-3509</strain>
    </source>
</reference>
<dbReference type="PANTHER" id="PTHR23121">
    <property type="entry name" value="SODIUM-DEPENDENT GLUCOSE TRANSPORTER 1"/>
    <property type="match status" value="1"/>
</dbReference>
<proteinExistence type="predicted"/>
<evidence type="ECO:0000313" key="9">
    <source>
        <dbReference type="Proteomes" id="UP001431209"/>
    </source>
</evidence>
<dbReference type="GO" id="GO:0022857">
    <property type="term" value="F:transmembrane transporter activity"/>
    <property type="evidence" value="ECO:0007669"/>
    <property type="project" value="InterPro"/>
</dbReference>
<feature type="transmembrane region" description="Helical" evidence="6">
    <location>
        <begin position="402"/>
        <end position="425"/>
    </location>
</feature>
<feature type="transmembrane region" description="Helical" evidence="6">
    <location>
        <begin position="176"/>
        <end position="202"/>
    </location>
</feature>
<evidence type="ECO:0000256" key="2">
    <source>
        <dbReference type="ARBA" id="ARBA00022692"/>
    </source>
</evidence>
<comment type="subcellular location">
    <subcellularLocation>
        <location evidence="1">Membrane</location>
        <topology evidence="1">Multi-pass membrane protein</topology>
    </subcellularLocation>
</comment>
<evidence type="ECO:0000256" key="1">
    <source>
        <dbReference type="ARBA" id="ARBA00004141"/>
    </source>
</evidence>
<feature type="transmembrane region" description="Helical" evidence="6">
    <location>
        <begin position="346"/>
        <end position="369"/>
    </location>
</feature>
<evidence type="ECO:0000256" key="5">
    <source>
        <dbReference type="SAM" id="MobiDB-lite"/>
    </source>
</evidence>
<accession>A0AAW2ZB00</accession>
<dbReference type="Gene3D" id="1.20.1250.20">
    <property type="entry name" value="MFS general substrate transporter like domains"/>
    <property type="match status" value="1"/>
</dbReference>
<feature type="transmembrane region" description="Helical" evidence="6">
    <location>
        <begin position="244"/>
        <end position="267"/>
    </location>
</feature>
<dbReference type="AlphaFoldDB" id="A0AAW2ZB00"/>
<keyword evidence="2 6" id="KW-0812">Transmembrane</keyword>